<keyword evidence="2" id="KW-0732">Signal</keyword>
<keyword evidence="4" id="KW-1185">Reference proteome</keyword>
<dbReference type="Gramene" id="TKW39442">
    <property type="protein sequence ID" value="TKW39442"/>
    <property type="gene ID" value="SEVIR_1G179050v2"/>
</dbReference>
<feature type="signal peptide" evidence="2">
    <location>
        <begin position="1"/>
        <end position="20"/>
    </location>
</feature>
<name>A0A4U6WAM6_SETVI</name>
<evidence type="ECO:0000313" key="4">
    <source>
        <dbReference type="Proteomes" id="UP000298652"/>
    </source>
</evidence>
<dbReference type="AlphaFoldDB" id="A0A4U6WAM6"/>
<evidence type="ECO:0000313" key="3">
    <source>
        <dbReference type="EMBL" id="TKW39442.1"/>
    </source>
</evidence>
<sequence>MAAGAVALFSSFVAPVNVDAAGAGGSTPSSTPTTSTGTSVRKGKQRSAAWNDFEELF</sequence>
<feature type="region of interest" description="Disordered" evidence="1">
    <location>
        <begin position="20"/>
        <end position="57"/>
    </location>
</feature>
<evidence type="ECO:0000256" key="2">
    <source>
        <dbReference type="SAM" id="SignalP"/>
    </source>
</evidence>
<gene>
    <name evidence="3" type="ORF">SEVIR_1G179050v2</name>
</gene>
<proteinExistence type="predicted"/>
<reference evidence="3" key="1">
    <citation type="submission" date="2019-03" db="EMBL/GenBank/DDBJ databases">
        <title>WGS assembly of Setaria viridis.</title>
        <authorList>
            <person name="Huang P."/>
            <person name="Jenkins J."/>
            <person name="Grimwood J."/>
            <person name="Barry K."/>
            <person name="Healey A."/>
            <person name="Mamidi S."/>
            <person name="Sreedasyam A."/>
            <person name="Shu S."/>
            <person name="Feldman M."/>
            <person name="Wu J."/>
            <person name="Yu Y."/>
            <person name="Chen C."/>
            <person name="Johnson J."/>
            <person name="Rokhsar D."/>
            <person name="Baxter I."/>
            <person name="Schmutz J."/>
            <person name="Brutnell T."/>
            <person name="Kellogg E."/>
        </authorList>
    </citation>
    <scope>NUCLEOTIDE SEQUENCE [LARGE SCALE GENOMIC DNA]</scope>
</reference>
<accession>A0A4U6WAM6</accession>
<feature type="compositionally biased region" description="Low complexity" evidence="1">
    <location>
        <begin position="26"/>
        <end position="39"/>
    </location>
</feature>
<protein>
    <submittedName>
        <fullName evidence="3">Uncharacterized protein</fullName>
    </submittedName>
</protein>
<organism evidence="3 4">
    <name type="scientific">Setaria viridis</name>
    <name type="common">Green bristlegrass</name>
    <name type="synonym">Setaria italica subsp. viridis</name>
    <dbReference type="NCBI Taxonomy" id="4556"/>
    <lineage>
        <taxon>Eukaryota</taxon>
        <taxon>Viridiplantae</taxon>
        <taxon>Streptophyta</taxon>
        <taxon>Embryophyta</taxon>
        <taxon>Tracheophyta</taxon>
        <taxon>Spermatophyta</taxon>
        <taxon>Magnoliopsida</taxon>
        <taxon>Liliopsida</taxon>
        <taxon>Poales</taxon>
        <taxon>Poaceae</taxon>
        <taxon>PACMAD clade</taxon>
        <taxon>Panicoideae</taxon>
        <taxon>Panicodae</taxon>
        <taxon>Paniceae</taxon>
        <taxon>Cenchrinae</taxon>
        <taxon>Setaria</taxon>
    </lineage>
</organism>
<dbReference type="Proteomes" id="UP000298652">
    <property type="component" value="Chromosome 1"/>
</dbReference>
<dbReference type="EMBL" id="CM016552">
    <property type="protein sequence ID" value="TKW39442.1"/>
    <property type="molecule type" value="Genomic_DNA"/>
</dbReference>
<feature type="chain" id="PRO_5020520783" evidence="2">
    <location>
        <begin position="21"/>
        <end position="57"/>
    </location>
</feature>
<evidence type="ECO:0000256" key="1">
    <source>
        <dbReference type="SAM" id="MobiDB-lite"/>
    </source>
</evidence>